<keyword evidence="3" id="KW-1185">Reference proteome</keyword>
<dbReference type="PROSITE" id="PS51257">
    <property type="entry name" value="PROKAR_LIPOPROTEIN"/>
    <property type="match status" value="1"/>
</dbReference>
<dbReference type="SUPFAM" id="SSF48452">
    <property type="entry name" value="TPR-like"/>
    <property type="match status" value="2"/>
</dbReference>
<protein>
    <submittedName>
        <fullName evidence="2">Uncharacterized protein</fullName>
    </submittedName>
</protein>
<dbReference type="Gene3D" id="1.25.40.10">
    <property type="entry name" value="Tetratricopeptide repeat domain"/>
    <property type="match status" value="3"/>
</dbReference>
<dbReference type="RefSeq" id="WP_101073468.1">
    <property type="nucleotide sequence ID" value="NZ_PISP01000003.1"/>
</dbReference>
<dbReference type="PANTHER" id="PTHR12558:SF13">
    <property type="entry name" value="CELL DIVISION CYCLE PROTEIN 27 HOMOLOG"/>
    <property type="match status" value="1"/>
</dbReference>
<name>A0A2N0VFM3_9BACT</name>
<dbReference type="PANTHER" id="PTHR12558">
    <property type="entry name" value="CELL DIVISION CYCLE 16,23,27"/>
    <property type="match status" value="1"/>
</dbReference>
<sequence length="857" mass="97685">MKKHLYIVLFAFLLTGCVSPLKQSWNNFTAYYNTFYNAKQSFSEGVELNKRQQPEIDPSRPIRIHPSPTDAGHPEFERAIEKGASILRDHSQSSYVNRAVSLIGQSYFYRQEYFSALEKFQELSQLSDGEELQKAILWQARTYLELELYGEGVRFINQELDFIDEWNPAILAELRSVKAQLHASNGEWGEASEALHSSVGSLDGNRLKARAYFLHGQVLERMGNNFQALAAYRLSSEIISEYDIEFNSKRKLAEMYRKTGDFDSALQQFRSLERDDKFIDYHVELRYELARTYQEIGEAQASVNRYKRVLHDRFDPPSNRIKAKSYYGLAEIYRDQYNDFQMAAAYFDSANSQSVDLTEMYEDVDAENIARAFGEYASLKQEISRIDSLLHLASLDPAELDSVLKRVEEQQLAQTEADQQANMVVSANESEQLADVTESVEFGFLNSNDPTRQAQASMRFRSIWGDRPLTDNWRRESAMIVSIADEVDEQTNQAQEAVAANNNGAAGLSSEIGVDISEIPFSPQEELIVQQNREGLTYRLGNLFFLSLNMPDSARVYFSDVIESEHNPDLTPRAIYSMIELEIEEGNRDRVQEYSDLLFQKYPESTFSKRLADRLGIGQLDENRDSLNTTEVLYSSLSRNIADTSYAEKAKQLKELADETPDEEKKVIILFEAAENYLKAAREESENGNVEFDYESEYWEEAGELLLQIEELAPQSERAKMAGLLLEEIRKTEEAAAYEQGEEGVVIERFPEDRYPSDPAGELPVCRDVGVQLNLAGGEARIIDEMSWNKEVRDSLPDTISYRFAINPDGSIEEFNLLTEGVSPEAEGDLNRAIQNLVFDPVGGDHSIRCKVNFPIR</sequence>
<proteinExistence type="predicted"/>
<dbReference type="EMBL" id="PISP01000003">
    <property type="protein sequence ID" value="PKD42993.1"/>
    <property type="molecule type" value="Genomic_DNA"/>
</dbReference>
<gene>
    <name evidence="2" type="ORF">CWD77_10170</name>
</gene>
<feature type="compositionally biased region" description="Basic and acidic residues" evidence="1">
    <location>
        <begin position="50"/>
        <end position="60"/>
    </location>
</feature>
<dbReference type="Proteomes" id="UP000233398">
    <property type="component" value="Unassembled WGS sequence"/>
</dbReference>
<dbReference type="OrthoDB" id="1522549at2"/>
<evidence type="ECO:0000313" key="2">
    <source>
        <dbReference type="EMBL" id="PKD42993.1"/>
    </source>
</evidence>
<evidence type="ECO:0000256" key="1">
    <source>
        <dbReference type="SAM" id="MobiDB-lite"/>
    </source>
</evidence>
<accession>A0A2N0VFM3</accession>
<feature type="region of interest" description="Disordered" evidence="1">
    <location>
        <begin position="50"/>
        <end position="70"/>
    </location>
</feature>
<comment type="caution">
    <text evidence="2">The sequence shown here is derived from an EMBL/GenBank/DDBJ whole genome shotgun (WGS) entry which is preliminary data.</text>
</comment>
<dbReference type="InterPro" id="IPR011990">
    <property type="entry name" value="TPR-like_helical_dom_sf"/>
</dbReference>
<reference evidence="2 3" key="1">
    <citation type="submission" date="2017-11" db="EMBL/GenBank/DDBJ databases">
        <title>Rhodohalobacter 15182 sp. nov., isolated from a salt lake.</title>
        <authorList>
            <person name="Han S."/>
        </authorList>
    </citation>
    <scope>NUCLEOTIDE SEQUENCE [LARGE SCALE GENOMIC DNA]</scope>
    <source>
        <strain evidence="2 3">15182</strain>
    </source>
</reference>
<evidence type="ECO:0000313" key="3">
    <source>
        <dbReference type="Proteomes" id="UP000233398"/>
    </source>
</evidence>
<organism evidence="2 3">
    <name type="scientific">Rhodohalobacter barkolensis</name>
    <dbReference type="NCBI Taxonomy" id="2053187"/>
    <lineage>
        <taxon>Bacteria</taxon>
        <taxon>Pseudomonadati</taxon>
        <taxon>Balneolota</taxon>
        <taxon>Balneolia</taxon>
        <taxon>Balneolales</taxon>
        <taxon>Balneolaceae</taxon>
        <taxon>Rhodohalobacter</taxon>
    </lineage>
</organism>
<dbReference type="AlphaFoldDB" id="A0A2N0VFM3"/>